<evidence type="ECO:0000313" key="2">
    <source>
        <dbReference type="Proteomes" id="UP000735302"/>
    </source>
</evidence>
<gene>
    <name evidence="1" type="ORF">PoB_000627200</name>
</gene>
<name>A0AAV3YBE9_9GAST</name>
<proteinExistence type="predicted"/>
<protein>
    <submittedName>
        <fullName evidence="1">Uncharacterized protein</fullName>
    </submittedName>
</protein>
<accession>A0AAV3YBE9</accession>
<dbReference type="Proteomes" id="UP000735302">
    <property type="component" value="Unassembled WGS sequence"/>
</dbReference>
<reference evidence="1 2" key="1">
    <citation type="journal article" date="2021" name="Elife">
        <title>Chloroplast acquisition without the gene transfer in kleptoplastic sea slugs, Plakobranchus ocellatus.</title>
        <authorList>
            <person name="Maeda T."/>
            <person name="Takahashi S."/>
            <person name="Yoshida T."/>
            <person name="Shimamura S."/>
            <person name="Takaki Y."/>
            <person name="Nagai Y."/>
            <person name="Toyoda A."/>
            <person name="Suzuki Y."/>
            <person name="Arimoto A."/>
            <person name="Ishii H."/>
            <person name="Satoh N."/>
            <person name="Nishiyama T."/>
            <person name="Hasebe M."/>
            <person name="Maruyama T."/>
            <person name="Minagawa J."/>
            <person name="Obokata J."/>
            <person name="Shigenobu S."/>
        </authorList>
    </citation>
    <scope>NUCLEOTIDE SEQUENCE [LARGE SCALE GENOMIC DNA]</scope>
</reference>
<evidence type="ECO:0000313" key="1">
    <source>
        <dbReference type="EMBL" id="GFN79766.1"/>
    </source>
</evidence>
<dbReference type="AlphaFoldDB" id="A0AAV3YBE9"/>
<comment type="caution">
    <text evidence="1">The sequence shown here is derived from an EMBL/GenBank/DDBJ whole genome shotgun (WGS) entry which is preliminary data.</text>
</comment>
<organism evidence="1 2">
    <name type="scientific">Plakobranchus ocellatus</name>
    <dbReference type="NCBI Taxonomy" id="259542"/>
    <lineage>
        <taxon>Eukaryota</taxon>
        <taxon>Metazoa</taxon>
        <taxon>Spiralia</taxon>
        <taxon>Lophotrochozoa</taxon>
        <taxon>Mollusca</taxon>
        <taxon>Gastropoda</taxon>
        <taxon>Heterobranchia</taxon>
        <taxon>Euthyneura</taxon>
        <taxon>Panpulmonata</taxon>
        <taxon>Sacoglossa</taxon>
        <taxon>Placobranchoidea</taxon>
        <taxon>Plakobranchidae</taxon>
        <taxon>Plakobranchus</taxon>
    </lineage>
</organism>
<keyword evidence="2" id="KW-1185">Reference proteome</keyword>
<dbReference type="EMBL" id="BLXT01000740">
    <property type="protein sequence ID" value="GFN79766.1"/>
    <property type="molecule type" value="Genomic_DNA"/>
</dbReference>
<sequence length="108" mass="12445">MLDQYILYYNARVISGPRDKTNYSDLELVPLVQQTKMAGDQLHAVFQDTTKIKDRINNGTLLCTSWGKTIYLRQAHPLRVQAMGTQHTRWVPRADRALPRSRNSQDST</sequence>